<evidence type="ECO:0000313" key="2">
    <source>
        <dbReference type="EMBL" id="MDT0416465.1"/>
    </source>
</evidence>
<proteinExistence type="predicted"/>
<protein>
    <submittedName>
        <fullName evidence="2">Uncharacterized protein</fullName>
    </submittedName>
</protein>
<reference evidence="3" key="1">
    <citation type="submission" date="2023-07" db="EMBL/GenBank/DDBJ databases">
        <title>30 novel species of actinomycetes from the DSMZ collection.</title>
        <authorList>
            <person name="Nouioui I."/>
        </authorList>
    </citation>
    <scope>NUCLEOTIDE SEQUENCE [LARGE SCALE GENOMIC DNA]</scope>
    <source>
        <strain evidence="3">DSM 41982</strain>
    </source>
</reference>
<dbReference type="Proteomes" id="UP001183607">
    <property type="component" value="Unassembled WGS sequence"/>
</dbReference>
<name>A0ABD5E577_9ACTN</name>
<evidence type="ECO:0000256" key="1">
    <source>
        <dbReference type="SAM" id="MobiDB-lite"/>
    </source>
</evidence>
<gene>
    <name evidence="2" type="ORF">RM574_13310</name>
</gene>
<organism evidence="2 3">
    <name type="scientific">Streptomyces evansiae</name>
    <dbReference type="NCBI Taxonomy" id="3075535"/>
    <lineage>
        <taxon>Bacteria</taxon>
        <taxon>Bacillati</taxon>
        <taxon>Actinomycetota</taxon>
        <taxon>Actinomycetes</taxon>
        <taxon>Kitasatosporales</taxon>
        <taxon>Streptomycetaceae</taxon>
        <taxon>Streptomyces</taxon>
    </lineage>
</organism>
<feature type="compositionally biased region" description="Polar residues" evidence="1">
    <location>
        <begin position="194"/>
        <end position="212"/>
    </location>
</feature>
<evidence type="ECO:0000313" key="3">
    <source>
        <dbReference type="Proteomes" id="UP001183607"/>
    </source>
</evidence>
<dbReference type="RefSeq" id="WP_254667157.1">
    <property type="nucleotide sequence ID" value="NZ_JAVRER010000017.1"/>
</dbReference>
<accession>A0ABD5E577</accession>
<feature type="region of interest" description="Disordered" evidence="1">
    <location>
        <begin position="1"/>
        <end position="24"/>
    </location>
</feature>
<sequence>MSQALPMPAAWFREPTEEKLPPGSGGVHYKDGRVYGWVAQAGEPHAAYPGKNLTIESLGRIDTTHFLRAKFRLDDGSTVKAGAFTMNAGHHRDGAECETAACQYDDTRTVAGIVTVGMNARGMWFSGAAAPWLAEWDRTVFQACQPSYHMRQGGGGAWQLRAVLSVPVPGHSSPLLASAVAERSNLALVASMSAPMTSTDTSPGQPHTTSGGQAPDLPGQAPDESATSALAAALVSPPVLDRLLDALDQRAADRQAARAEIEQLTQRLAPARMDLAASFAAKVKEGI</sequence>
<feature type="region of interest" description="Disordered" evidence="1">
    <location>
        <begin position="194"/>
        <end position="225"/>
    </location>
</feature>
<comment type="caution">
    <text evidence="2">The sequence shown here is derived from an EMBL/GenBank/DDBJ whole genome shotgun (WGS) entry which is preliminary data.</text>
</comment>
<dbReference type="EMBL" id="JAVRER010000017">
    <property type="protein sequence ID" value="MDT0416465.1"/>
    <property type="molecule type" value="Genomic_DNA"/>
</dbReference>
<dbReference type="AlphaFoldDB" id="A0ABD5E577"/>